<accession>A0A1B6QII3</accession>
<reference evidence="2 3" key="1">
    <citation type="journal article" date="2009" name="Nature">
        <title>The Sorghum bicolor genome and the diversification of grasses.</title>
        <authorList>
            <person name="Paterson A.H."/>
            <person name="Bowers J.E."/>
            <person name="Bruggmann R."/>
            <person name="Dubchak I."/>
            <person name="Grimwood J."/>
            <person name="Gundlach H."/>
            <person name="Haberer G."/>
            <person name="Hellsten U."/>
            <person name="Mitros T."/>
            <person name="Poliakov A."/>
            <person name="Schmutz J."/>
            <person name="Spannagl M."/>
            <person name="Tang H."/>
            <person name="Wang X."/>
            <person name="Wicker T."/>
            <person name="Bharti A.K."/>
            <person name="Chapman J."/>
            <person name="Feltus F.A."/>
            <person name="Gowik U."/>
            <person name="Grigoriev I.V."/>
            <person name="Lyons E."/>
            <person name="Maher C.A."/>
            <person name="Martis M."/>
            <person name="Narechania A."/>
            <person name="Otillar R.P."/>
            <person name="Penning B.W."/>
            <person name="Salamov A.A."/>
            <person name="Wang Y."/>
            <person name="Zhang L."/>
            <person name="Carpita N.C."/>
            <person name="Freeling M."/>
            <person name="Gingle A.R."/>
            <person name="Hash C.T."/>
            <person name="Keller B."/>
            <person name="Klein P."/>
            <person name="Kresovich S."/>
            <person name="McCann M.C."/>
            <person name="Ming R."/>
            <person name="Peterson D.G."/>
            <person name="Mehboob-ur-Rahman"/>
            <person name="Ware D."/>
            <person name="Westhoff P."/>
            <person name="Mayer K.F."/>
            <person name="Messing J."/>
            <person name="Rokhsar D.S."/>
        </authorList>
    </citation>
    <scope>NUCLEOTIDE SEQUENCE [LARGE SCALE GENOMIC DNA]</scope>
    <source>
        <strain evidence="3">cv. BTx623</strain>
    </source>
</reference>
<evidence type="ECO:0000313" key="2">
    <source>
        <dbReference type="EMBL" id="KXG37719.1"/>
    </source>
</evidence>
<feature type="region of interest" description="Disordered" evidence="1">
    <location>
        <begin position="83"/>
        <end position="168"/>
    </location>
</feature>
<dbReference type="InParanoid" id="A0A1B6QII3"/>
<gene>
    <name evidence="2" type="ORF">SORBI_3001G114700</name>
</gene>
<name>A0A1B6QII3_SORBI</name>
<feature type="compositionally biased region" description="Basic and acidic residues" evidence="1">
    <location>
        <begin position="138"/>
        <end position="155"/>
    </location>
</feature>
<organism evidence="2 3">
    <name type="scientific">Sorghum bicolor</name>
    <name type="common">Sorghum</name>
    <name type="synonym">Sorghum vulgare</name>
    <dbReference type="NCBI Taxonomy" id="4558"/>
    <lineage>
        <taxon>Eukaryota</taxon>
        <taxon>Viridiplantae</taxon>
        <taxon>Streptophyta</taxon>
        <taxon>Embryophyta</taxon>
        <taxon>Tracheophyta</taxon>
        <taxon>Spermatophyta</taxon>
        <taxon>Magnoliopsida</taxon>
        <taxon>Liliopsida</taxon>
        <taxon>Poales</taxon>
        <taxon>Poaceae</taxon>
        <taxon>PACMAD clade</taxon>
        <taxon>Panicoideae</taxon>
        <taxon>Andropogonodae</taxon>
        <taxon>Andropogoneae</taxon>
        <taxon>Sorghinae</taxon>
        <taxon>Sorghum</taxon>
    </lineage>
</organism>
<proteinExistence type="predicted"/>
<keyword evidence="3" id="KW-1185">Reference proteome</keyword>
<evidence type="ECO:0000256" key="1">
    <source>
        <dbReference type="SAM" id="MobiDB-lite"/>
    </source>
</evidence>
<dbReference type="Proteomes" id="UP000000768">
    <property type="component" value="Chromosome 1"/>
</dbReference>
<dbReference type="AlphaFoldDB" id="A0A1B6QII3"/>
<dbReference type="Gramene" id="KXG37719">
    <property type="protein sequence ID" value="KXG37719"/>
    <property type="gene ID" value="SORBI_3001G114700"/>
</dbReference>
<feature type="compositionally biased region" description="Polar residues" evidence="1">
    <location>
        <begin position="156"/>
        <end position="168"/>
    </location>
</feature>
<sequence length="225" mass="24710">MKRRRSSPTPRVLVIRSPKRSPVRSPTRARCPLAVVRIYALAVAKSPARCRDVDAAAAPTRACRPLVSVRSPRRARCPLLLSSASTRSPSRKGRRGVGMSTPRLRPHALAARSFPSARPRVRAARSTLSARRRLHLSRRQDRRGVETSGRTREQRITTSNPSSTRTSLPQCLSVSPVVLANIVGGRTARSHQLGTLIVPLSIDVKCTLIGHVFNCALPHNHGLMR</sequence>
<reference evidence="3" key="2">
    <citation type="journal article" date="2018" name="Plant J.">
        <title>The Sorghum bicolor reference genome: improved assembly, gene annotations, a transcriptome atlas, and signatures of genome organization.</title>
        <authorList>
            <person name="McCormick R.F."/>
            <person name="Truong S.K."/>
            <person name="Sreedasyam A."/>
            <person name="Jenkins J."/>
            <person name="Shu S."/>
            <person name="Sims D."/>
            <person name="Kennedy M."/>
            <person name="Amirebrahimi M."/>
            <person name="Weers B.D."/>
            <person name="McKinley B."/>
            <person name="Mattison A."/>
            <person name="Morishige D.T."/>
            <person name="Grimwood J."/>
            <person name="Schmutz J."/>
            <person name="Mullet J.E."/>
        </authorList>
    </citation>
    <scope>NUCLEOTIDE SEQUENCE [LARGE SCALE GENOMIC DNA]</scope>
    <source>
        <strain evidence="3">cv. BTx623</strain>
    </source>
</reference>
<evidence type="ECO:0000313" key="3">
    <source>
        <dbReference type="Proteomes" id="UP000000768"/>
    </source>
</evidence>
<dbReference type="EMBL" id="CM000760">
    <property type="protein sequence ID" value="KXG37719.1"/>
    <property type="molecule type" value="Genomic_DNA"/>
</dbReference>
<feature type="compositionally biased region" description="Low complexity" evidence="1">
    <location>
        <begin position="110"/>
        <end position="129"/>
    </location>
</feature>
<protein>
    <submittedName>
        <fullName evidence="2">Uncharacterized protein</fullName>
    </submittedName>
</protein>